<keyword evidence="4" id="KW-1185">Reference proteome</keyword>
<dbReference type="STRING" id="1231339.Abci_046_019"/>
<accession>A0A0D6N7W0</accession>
<dbReference type="Proteomes" id="UP000032671">
    <property type="component" value="Unassembled WGS sequence"/>
</dbReference>
<reference evidence="1 3" key="1">
    <citation type="submission" date="2012-11" db="EMBL/GenBank/DDBJ databases">
        <title>Whole genome sequence of Acetobacter cibinongensis 4H-1.</title>
        <authorList>
            <person name="Azuma Y."/>
            <person name="Higashiura N."/>
            <person name="Hirakawa H."/>
            <person name="Matsushita K."/>
        </authorList>
    </citation>
    <scope>NUCLEOTIDE SEQUENCE [LARGE SCALE GENOMIC DNA]</scope>
    <source>
        <strain evidence="1 3">4H-1</strain>
    </source>
</reference>
<organism evidence="1 3">
    <name type="scientific">Acetobacter cibinongensis</name>
    <dbReference type="NCBI Taxonomy" id="146475"/>
    <lineage>
        <taxon>Bacteria</taxon>
        <taxon>Pseudomonadati</taxon>
        <taxon>Pseudomonadota</taxon>
        <taxon>Alphaproteobacteria</taxon>
        <taxon>Acetobacterales</taxon>
        <taxon>Acetobacteraceae</taxon>
        <taxon>Acetobacter</taxon>
    </lineage>
</organism>
<dbReference type="EMBL" id="BAMV01000044">
    <property type="protein sequence ID" value="GAN61586.1"/>
    <property type="molecule type" value="Genomic_DNA"/>
</dbReference>
<protein>
    <recommendedName>
        <fullName evidence="5">DUF4868 domain-containing protein</fullName>
    </recommendedName>
</protein>
<gene>
    <name evidence="1" type="ORF">Abci_046_019</name>
    <name evidence="2" type="ORF">ACI01nite_25210</name>
</gene>
<evidence type="ECO:0000313" key="4">
    <source>
        <dbReference type="Proteomes" id="UP000321891"/>
    </source>
</evidence>
<name>A0A0D6N7W0_9PROT</name>
<evidence type="ECO:0000313" key="2">
    <source>
        <dbReference type="EMBL" id="GEL59919.1"/>
    </source>
</evidence>
<evidence type="ECO:0008006" key="5">
    <source>
        <dbReference type="Google" id="ProtNLM"/>
    </source>
</evidence>
<sequence length="286" mass="32908">MNLFAITHASSDNILRLPLSADLQTNLETEFNRQEADFFNRIEELLPFCGAWKAEADEAFTIDQFSTLYDLPKAIKQPMSFPLYDKNLHNLSEIKAIFCGSSTKNNRILIQKFNKKNVIETKKYMFFFSGDTFVKSNDDAITIDDNICAAIEPDSSLVFRSYHSVRQVFDMSEYFVEATNDQMAEFANIQAFSIADQAKFLAIDNQFIRKKITEILKSGHLGTLNVQNICADAKKYKVEINIDDKGKILIPEDKQKLRVLLKFLNEDFFESIIKKDLYLSNSKRPI</sequence>
<proteinExistence type="predicted"/>
<evidence type="ECO:0000313" key="3">
    <source>
        <dbReference type="Proteomes" id="UP000032671"/>
    </source>
</evidence>
<reference evidence="2 4" key="2">
    <citation type="submission" date="2019-07" db="EMBL/GenBank/DDBJ databases">
        <title>Whole genome shotgun sequence of Acetobacter cibinongensis NBRC 16605.</title>
        <authorList>
            <person name="Hosoyama A."/>
            <person name="Uohara A."/>
            <person name="Ohji S."/>
            <person name="Ichikawa N."/>
        </authorList>
    </citation>
    <scope>NUCLEOTIDE SEQUENCE [LARGE SCALE GENOMIC DNA]</scope>
    <source>
        <strain evidence="2 4">NBRC 16605</strain>
    </source>
</reference>
<accession>A0A6N3STW9</accession>
<dbReference type="AlphaFoldDB" id="A0A0D6N7W0"/>
<dbReference type="RefSeq" id="WP_048839627.1">
    <property type="nucleotide sequence ID" value="NZ_BAMV01000044.1"/>
</dbReference>
<dbReference type="Proteomes" id="UP000321891">
    <property type="component" value="Unassembled WGS sequence"/>
</dbReference>
<dbReference type="InterPro" id="IPR032359">
    <property type="entry name" value="KwaB-like"/>
</dbReference>
<evidence type="ECO:0000313" key="1">
    <source>
        <dbReference type="EMBL" id="GAN61586.1"/>
    </source>
</evidence>
<comment type="caution">
    <text evidence="1">The sequence shown here is derived from an EMBL/GenBank/DDBJ whole genome shotgun (WGS) entry which is preliminary data.</text>
</comment>
<dbReference type="EMBL" id="BJVU01000016">
    <property type="protein sequence ID" value="GEL59919.1"/>
    <property type="molecule type" value="Genomic_DNA"/>
</dbReference>
<dbReference type="Pfam" id="PF16162">
    <property type="entry name" value="KwaB"/>
    <property type="match status" value="1"/>
</dbReference>